<name>A0A9N8ZAT2_9GLOM</name>
<sequence>MRRSFCQANNLLERRNKHLIFLNSIIRTYHSTFPVFSPAPTEKKEEAKPTSDQITPKSSLDTKKKKKIKGGARLHKWLTQEGGNEFKEPRLGGTHYYGETPFPMNPLFRPRPPLDDALKDKIYESFTKEGLSPRQIGQTYSISVKRVEAILKLKHLEKKMQEKGKPLQTDFRKNMEAMLGVKRDKHIEEPLNVILPRVNRPLFELVDEDEEFTPEAAAKKLGRPPFEEIKRRILEEESKKFVLDEAKKREEVILISKEKSEGNKRFRFVFTDISDKEKKVYIRERDGRLVQRIGFKIDDQTLDKQQQHQQHQPILL</sequence>
<dbReference type="Proteomes" id="UP000789508">
    <property type="component" value="Unassembled WGS sequence"/>
</dbReference>
<comment type="caution">
    <text evidence="2">The sequence shown here is derived from an EMBL/GenBank/DDBJ whole genome shotgun (WGS) entry which is preliminary data.</text>
</comment>
<evidence type="ECO:0000313" key="3">
    <source>
        <dbReference type="Proteomes" id="UP000789508"/>
    </source>
</evidence>
<evidence type="ECO:0000256" key="1">
    <source>
        <dbReference type="SAM" id="MobiDB-lite"/>
    </source>
</evidence>
<dbReference type="AlphaFoldDB" id="A0A9N8ZAT2"/>
<dbReference type="Pfam" id="PF12298">
    <property type="entry name" value="Bot1p"/>
    <property type="match status" value="1"/>
</dbReference>
<reference evidence="2" key="1">
    <citation type="submission" date="2021-06" db="EMBL/GenBank/DDBJ databases">
        <authorList>
            <person name="Kallberg Y."/>
            <person name="Tangrot J."/>
            <person name="Rosling A."/>
        </authorList>
    </citation>
    <scope>NUCLEOTIDE SEQUENCE</scope>
    <source>
        <strain evidence="2">FL130A</strain>
    </source>
</reference>
<dbReference type="PANTHER" id="PTHR28158:SF1">
    <property type="entry name" value="SMALL RIBOSOMAL SUBUNIT PROTEIN MS45"/>
    <property type="match status" value="1"/>
</dbReference>
<dbReference type="EMBL" id="CAJVPS010000427">
    <property type="protein sequence ID" value="CAG8485870.1"/>
    <property type="molecule type" value="Genomic_DNA"/>
</dbReference>
<dbReference type="InterPro" id="IPR021036">
    <property type="entry name" value="Ribosomal_mS45"/>
</dbReference>
<evidence type="ECO:0000313" key="2">
    <source>
        <dbReference type="EMBL" id="CAG8485870.1"/>
    </source>
</evidence>
<dbReference type="PANTHER" id="PTHR28158">
    <property type="entry name" value="37S RIBOSOMAL PROTEIN S35, MITOCHONDRIAL"/>
    <property type="match status" value="1"/>
</dbReference>
<proteinExistence type="predicted"/>
<protein>
    <submittedName>
        <fullName evidence="2">2719_t:CDS:1</fullName>
    </submittedName>
</protein>
<dbReference type="GO" id="GO:0003735">
    <property type="term" value="F:structural constituent of ribosome"/>
    <property type="evidence" value="ECO:0007669"/>
    <property type="project" value="TreeGrafter"/>
</dbReference>
<accession>A0A9N8ZAT2</accession>
<keyword evidence="3" id="KW-1185">Reference proteome</keyword>
<dbReference type="OrthoDB" id="10052321at2759"/>
<gene>
    <name evidence="2" type="ORF">ALEPTO_LOCUS2728</name>
</gene>
<feature type="compositionally biased region" description="Polar residues" evidence="1">
    <location>
        <begin position="50"/>
        <end position="59"/>
    </location>
</feature>
<dbReference type="GO" id="GO:0032543">
    <property type="term" value="P:mitochondrial translation"/>
    <property type="evidence" value="ECO:0007669"/>
    <property type="project" value="TreeGrafter"/>
</dbReference>
<dbReference type="GO" id="GO:0005763">
    <property type="term" value="C:mitochondrial small ribosomal subunit"/>
    <property type="evidence" value="ECO:0007669"/>
    <property type="project" value="TreeGrafter"/>
</dbReference>
<organism evidence="2 3">
    <name type="scientific">Ambispora leptoticha</name>
    <dbReference type="NCBI Taxonomy" id="144679"/>
    <lineage>
        <taxon>Eukaryota</taxon>
        <taxon>Fungi</taxon>
        <taxon>Fungi incertae sedis</taxon>
        <taxon>Mucoromycota</taxon>
        <taxon>Glomeromycotina</taxon>
        <taxon>Glomeromycetes</taxon>
        <taxon>Archaeosporales</taxon>
        <taxon>Ambisporaceae</taxon>
        <taxon>Ambispora</taxon>
    </lineage>
</organism>
<feature type="region of interest" description="Disordered" evidence="1">
    <location>
        <begin position="39"/>
        <end position="66"/>
    </location>
</feature>